<keyword evidence="2" id="KW-1185">Reference proteome</keyword>
<proteinExistence type="predicted"/>
<reference evidence="1" key="1">
    <citation type="submission" date="2023-04" db="EMBL/GenBank/DDBJ databases">
        <authorList>
            <person name="Vijverberg K."/>
            <person name="Xiong W."/>
            <person name="Schranz E."/>
        </authorList>
    </citation>
    <scope>NUCLEOTIDE SEQUENCE</scope>
</reference>
<dbReference type="PANTHER" id="PTHR42916">
    <property type="entry name" value="2-SUCCINYL-5-ENOLPYRUVYL-6-HYDROXY-3-CYCLOHEXENE-1-CARBOXYLATE SYNTHASE"/>
    <property type="match status" value="1"/>
</dbReference>
<evidence type="ECO:0000313" key="2">
    <source>
        <dbReference type="Proteomes" id="UP001177003"/>
    </source>
</evidence>
<name>A0AA35YR67_LACSI</name>
<accession>A0AA35YR67</accession>
<sequence length="335" mass="37935">MNLQIKIHASLPSFLHCHTITFLPSKTNITIPSRNRFTFLRQRRNAPNFKIVRSSMQVNDVKFMEAEEAELLLATCITRTLPPALTLESGLEKIRDSVEELKSKPRAEAGMYRFQIAVSPGSRALSLFCSQDPSLGVFPQFFVSTEVEKSTNKFLSFTRSHGVFGIGAAVFIKAPFSSASIENISYRRYQSLDSANLKAYGLFGHNSLKYENISPYMFIPQIELVQSDGLSILSATLAWNDSSLYPYDKAFDVIIYLTTALTRPIANECLNKSINAVLKKFNMVEDKHAQMVYTDALLLREGCLDHMELVSFLSWKTHHHHHHHHVSSPSDFQQL</sequence>
<dbReference type="EMBL" id="OX465080">
    <property type="protein sequence ID" value="CAI9278721.1"/>
    <property type="molecule type" value="Genomic_DNA"/>
</dbReference>
<protein>
    <submittedName>
        <fullName evidence="1">Uncharacterized protein</fullName>
    </submittedName>
</protein>
<dbReference type="PANTHER" id="PTHR42916:SF1">
    <property type="entry name" value="PROTEIN PHYLLO, CHLOROPLASTIC"/>
    <property type="match status" value="1"/>
</dbReference>
<gene>
    <name evidence="1" type="ORF">LSALG_LOCUS18565</name>
</gene>
<evidence type="ECO:0000313" key="1">
    <source>
        <dbReference type="EMBL" id="CAI9278721.1"/>
    </source>
</evidence>
<dbReference type="AlphaFoldDB" id="A0AA35YR67"/>
<organism evidence="1 2">
    <name type="scientific">Lactuca saligna</name>
    <name type="common">Willowleaf lettuce</name>
    <dbReference type="NCBI Taxonomy" id="75948"/>
    <lineage>
        <taxon>Eukaryota</taxon>
        <taxon>Viridiplantae</taxon>
        <taxon>Streptophyta</taxon>
        <taxon>Embryophyta</taxon>
        <taxon>Tracheophyta</taxon>
        <taxon>Spermatophyta</taxon>
        <taxon>Magnoliopsida</taxon>
        <taxon>eudicotyledons</taxon>
        <taxon>Gunneridae</taxon>
        <taxon>Pentapetalae</taxon>
        <taxon>asterids</taxon>
        <taxon>campanulids</taxon>
        <taxon>Asterales</taxon>
        <taxon>Asteraceae</taxon>
        <taxon>Cichorioideae</taxon>
        <taxon>Cichorieae</taxon>
        <taxon>Lactucinae</taxon>
        <taxon>Lactuca</taxon>
    </lineage>
</organism>
<dbReference type="Proteomes" id="UP001177003">
    <property type="component" value="Chromosome 4"/>
</dbReference>